<dbReference type="AlphaFoldDB" id="A0A6P9EBA8"/>
<name>A0A6P9EBA8_JUGRE</name>
<evidence type="ECO:0000313" key="2">
    <source>
        <dbReference type="RefSeq" id="XP_035541623.1"/>
    </source>
</evidence>
<organism evidence="1 2">
    <name type="scientific">Juglans regia</name>
    <name type="common">English walnut</name>
    <dbReference type="NCBI Taxonomy" id="51240"/>
    <lineage>
        <taxon>Eukaryota</taxon>
        <taxon>Viridiplantae</taxon>
        <taxon>Streptophyta</taxon>
        <taxon>Embryophyta</taxon>
        <taxon>Tracheophyta</taxon>
        <taxon>Spermatophyta</taxon>
        <taxon>Magnoliopsida</taxon>
        <taxon>eudicotyledons</taxon>
        <taxon>Gunneridae</taxon>
        <taxon>Pentapetalae</taxon>
        <taxon>rosids</taxon>
        <taxon>fabids</taxon>
        <taxon>Fagales</taxon>
        <taxon>Juglandaceae</taxon>
        <taxon>Juglans</taxon>
    </lineage>
</organism>
<dbReference type="InParanoid" id="A0A6P9EBA8"/>
<dbReference type="PANTHER" id="PTHR37261">
    <property type="entry name" value="40S RIBOSOMAL PROTEIN S27"/>
    <property type="match status" value="1"/>
</dbReference>
<protein>
    <submittedName>
        <fullName evidence="2">Uncharacterized protein LOC109020415</fullName>
    </submittedName>
</protein>
<sequence>MSRACIPCIPCKPRCTTCNKNKGVHPVHASFLQKVLDFSYAASVVDFKIPVLDVKFSSQENCNTKAPLEALLTNMQESSIEVPCIKDTDYHSPITEQCNLISLENGELSAPADNNHISVDMNYCDVVDVPLIIEGESLQDYWTFYSHEIFAKSLI</sequence>
<reference evidence="2" key="1">
    <citation type="submission" date="2025-08" db="UniProtKB">
        <authorList>
            <consortium name="RefSeq"/>
        </authorList>
    </citation>
    <scope>IDENTIFICATION</scope>
    <source>
        <tissue evidence="2">Leaves</tissue>
    </source>
</reference>
<dbReference type="PANTHER" id="PTHR37261:SF1">
    <property type="entry name" value="40S RIBOSOMAL PROTEIN S27"/>
    <property type="match status" value="1"/>
</dbReference>
<dbReference type="OrthoDB" id="1939758at2759"/>
<gene>
    <name evidence="2" type="primary">LOC109020415</name>
</gene>
<evidence type="ECO:0000313" key="1">
    <source>
        <dbReference type="Proteomes" id="UP000235220"/>
    </source>
</evidence>
<dbReference type="Proteomes" id="UP000235220">
    <property type="component" value="Chromosome 15"/>
</dbReference>
<dbReference type="KEGG" id="jre:109020415"/>
<dbReference type="GeneID" id="109020415"/>
<proteinExistence type="predicted"/>
<accession>A0A6P9EBA8</accession>
<keyword evidence="1" id="KW-1185">Reference proteome</keyword>
<dbReference type="RefSeq" id="XP_035541623.1">
    <property type="nucleotide sequence ID" value="XM_035685730.1"/>
</dbReference>